<dbReference type="Gene3D" id="3.80.10.10">
    <property type="entry name" value="Ribonuclease Inhibitor"/>
    <property type="match status" value="3"/>
</dbReference>
<dbReference type="InterPro" id="IPR027038">
    <property type="entry name" value="RanGap"/>
</dbReference>
<dbReference type="InterPro" id="IPR032675">
    <property type="entry name" value="LRR_dom_sf"/>
</dbReference>
<keyword evidence="3" id="KW-0677">Repeat</keyword>
<dbReference type="GO" id="GO:0031267">
    <property type="term" value="F:small GTPase binding"/>
    <property type="evidence" value="ECO:0007669"/>
    <property type="project" value="TreeGrafter"/>
</dbReference>
<evidence type="ECO:0000256" key="1">
    <source>
        <dbReference type="ARBA" id="ARBA00022468"/>
    </source>
</evidence>
<accession>A0A819S3R0</accession>
<evidence type="ECO:0000256" key="2">
    <source>
        <dbReference type="ARBA" id="ARBA00022614"/>
    </source>
</evidence>
<name>A0A819S3R0_9BILA</name>
<dbReference type="Gene3D" id="3.40.50.150">
    <property type="entry name" value="Vaccinia Virus protein VP39"/>
    <property type="match status" value="2"/>
</dbReference>
<dbReference type="SMART" id="SM00368">
    <property type="entry name" value="LRR_RI"/>
    <property type="match status" value="4"/>
</dbReference>
<dbReference type="GO" id="GO:0048471">
    <property type="term" value="C:perinuclear region of cytoplasm"/>
    <property type="evidence" value="ECO:0007669"/>
    <property type="project" value="TreeGrafter"/>
</dbReference>
<dbReference type="InterPro" id="IPR042086">
    <property type="entry name" value="MeTrfase_capping"/>
</dbReference>
<dbReference type="AlphaFoldDB" id="A0A819S3R0"/>
<sequence>MKKNEHYNQNSTPQLNIVGKSFPYIQKSVQLCQAAICDNSSPQFTIVDYGCSQGANSIVAIKEILSNLKKKKPCNITNQSAIRAHEVRQEEFQLWKQQAHDDYKLFLEQRSKELKKGGVLLCVGPAYVEGHSNTVLHQNLYNAAVSVLNSEEVLNFNSSTYLRTLEELIDKNTLEQTNFEVIGADITENQQPPFYIDFKQGKITLNEYGIKYTGFVRSWSETSLINALDINRDEENKRLHAIVGQYDRIHLALSSRDSSKRIRNIYYRIPHHHVASLAIFWDDPRQSFRQNDKFIERILQFTRLRYLTLHNIKDVDIQSLLEKSNYVQLTSLTIKSNSVTFKIVSLMLVKLNLQKLYWSNLDYKAEVMSWPNQCKLKYLSIHSCLYSQYLHILHQLPYLETLQLEKCIMDMNNMFESSSNLLFNSQLSCLIITDCSLSIEHLRLLILKTPKLREFKVIFRSGVFNSVIDIYEWEKFIRIELNFLNRLEFCVPYTNSTDNAISLNSIIVPFRESFWLNEKRWYTVCETVIGDYKENKILLFTIPFTINIDDSYGTITTLNLYSNDIGTFGTQYIVDALVNNTTLTTLNIVNNAIGDDEVKYMADLLETSTSTTLSMASNEIDAKGMNFLSKAFHKNMTLKELGLEYNRATGDGAKSISEALQNNNVLKIINLSSNDIVVDGARYLTLILENNA</sequence>
<organism evidence="4 5">
    <name type="scientific">Adineta steineri</name>
    <dbReference type="NCBI Taxonomy" id="433720"/>
    <lineage>
        <taxon>Eukaryota</taxon>
        <taxon>Metazoa</taxon>
        <taxon>Spiralia</taxon>
        <taxon>Gnathifera</taxon>
        <taxon>Rotifera</taxon>
        <taxon>Eurotatoria</taxon>
        <taxon>Bdelloidea</taxon>
        <taxon>Adinetida</taxon>
        <taxon>Adinetidae</taxon>
        <taxon>Adineta</taxon>
    </lineage>
</organism>
<protein>
    <submittedName>
        <fullName evidence="4">Uncharacterized protein</fullName>
    </submittedName>
</protein>
<dbReference type="GO" id="GO:0005829">
    <property type="term" value="C:cytosol"/>
    <property type="evidence" value="ECO:0007669"/>
    <property type="project" value="TreeGrafter"/>
</dbReference>
<reference evidence="4" key="1">
    <citation type="submission" date="2021-02" db="EMBL/GenBank/DDBJ databases">
        <authorList>
            <person name="Nowell W R."/>
        </authorList>
    </citation>
    <scope>NUCLEOTIDE SEQUENCE</scope>
</reference>
<gene>
    <name evidence="4" type="ORF">OKA104_LOCUS32897</name>
</gene>
<dbReference type="SUPFAM" id="SSF53335">
    <property type="entry name" value="S-adenosyl-L-methionine-dependent methyltransferases"/>
    <property type="match status" value="1"/>
</dbReference>
<dbReference type="InterPro" id="IPR001611">
    <property type="entry name" value="Leu-rich_rpt"/>
</dbReference>
<comment type="caution">
    <text evidence="4">The sequence shown here is derived from an EMBL/GenBank/DDBJ whole genome shotgun (WGS) entry which is preliminary data.</text>
</comment>
<dbReference type="Proteomes" id="UP000663881">
    <property type="component" value="Unassembled WGS sequence"/>
</dbReference>
<dbReference type="EMBL" id="CAJOAY010004058">
    <property type="protein sequence ID" value="CAF4052799.1"/>
    <property type="molecule type" value="Genomic_DNA"/>
</dbReference>
<dbReference type="Gene3D" id="1.10.1200.270">
    <property type="entry name" value="Methyltransferase, alpha-helical capping domain"/>
    <property type="match status" value="1"/>
</dbReference>
<dbReference type="GO" id="GO:0005096">
    <property type="term" value="F:GTPase activator activity"/>
    <property type="evidence" value="ECO:0007669"/>
    <property type="project" value="UniProtKB-KW"/>
</dbReference>
<dbReference type="InterPro" id="IPR029063">
    <property type="entry name" value="SAM-dependent_MTases_sf"/>
</dbReference>
<evidence type="ECO:0000313" key="4">
    <source>
        <dbReference type="EMBL" id="CAF4052799.1"/>
    </source>
</evidence>
<feature type="non-terminal residue" evidence="4">
    <location>
        <position position="1"/>
    </location>
</feature>
<dbReference type="GO" id="GO:0006913">
    <property type="term" value="P:nucleocytoplasmic transport"/>
    <property type="evidence" value="ECO:0007669"/>
    <property type="project" value="TreeGrafter"/>
</dbReference>
<dbReference type="SUPFAM" id="SSF52047">
    <property type="entry name" value="RNI-like"/>
    <property type="match status" value="1"/>
</dbReference>
<evidence type="ECO:0000256" key="3">
    <source>
        <dbReference type="ARBA" id="ARBA00022737"/>
    </source>
</evidence>
<dbReference type="Pfam" id="PF13516">
    <property type="entry name" value="LRR_6"/>
    <property type="match status" value="1"/>
</dbReference>
<dbReference type="PANTHER" id="PTHR24113">
    <property type="entry name" value="RAN GTPASE-ACTIVATING PROTEIN 1"/>
    <property type="match status" value="1"/>
</dbReference>
<dbReference type="PANTHER" id="PTHR24113:SF12">
    <property type="entry name" value="RAN GTPASE-ACTIVATING PROTEIN 1"/>
    <property type="match status" value="1"/>
</dbReference>
<evidence type="ECO:0000313" key="5">
    <source>
        <dbReference type="Proteomes" id="UP000663881"/>
    </source>
</evidence>
<keyword evidence="1" id="KW-0343">GTPase activation</keyword>
<dbReference type="GO" id="GO:0005634">
    <property type="term" value="C:nucleus"/>
    <property type="evidence" value="ECO:0007669"/>
    <property type="project" value="TreeGrafter"/>
</dbReference>
<keyword evidence="2" id="KW-0433">Leucine-rich repeat</keyword>
<proteinExistence type="predicted"/>